<evidence type="ECO:0000313" key="7">
    <source>
        <dbReference type="Proteomes" id="UP000582837"/>
    </source>
</evidence>
<sequence>MSDYDNSPYSRREAPLDLASVFLGPKGENADVFERLLLEAFRDHVFWRRNYHPEDGFRVVESEKHQPGYENSISTLSQELMGLLGELKAGVPFFSPRYIGHMTSDLTMASMIGYFATMLYNPNNVASEASPVTTRMELEVAAQLARMIGYEPSRHWGHLTSGGTVANYEALWVARNVKYLPVAVRWAAEQMEMKNLSVRLPDGTAAGLDELDLWRLLNVAPADALDLAAAFRDRVGDAYQAVHAMAAHSLEGMGYQEFGRRLAQVYGDALGPAVVLVPSTAHYSWEKICRSLGIGGAQLIHVPVDKRFRMDPSALEDTLRTRAEKKQPVIACVSVIGTTEESAVDRLDQIADVRDRLARELGIGFYLHADAAWGGYAASLTRNPDGSRRVYEEVLRDYSPEVWPEEGVYNGLCAMERTDSVTIDPHKLGFIPYPAGAVSFRDGRSRDLVAVEAPYLFHRGASEWGYIGRFIFEGSKPGAAAASVWMSHKALPLDARGYGKLIGETARGALVLHRRLSAGDWGEFRVVPLPTPDMNIVCFAVGHPTLATLEDTNDFVSRIYGAMSVSDARSARTLDYFVTKTELRQPEYGDSAMPTVESLGFSREDYHRAGAVAVIRCTVMDPFLASGRGNVDFIGGFARTLRTVFEQELAVRP</sequence>
<dbReference type="GO" id="GO:0019752">
    <property type="term" value="P:carboxylic acid metabolic process"/>
    <property type="evidence" value="ECO:0007669"/>
    <property type="project" value="InterPro"/>
</dbReference>
<protein>
    <submittedName>
        <fullName evidence="6">Glutamate/tyrosine decarboxylase-like PLP-dependent enzyme</fullName>
    </submittedName>
</protein>
<evidence type="ECO:0000256" key="2">
    <source>
        <dbReference type="ARBA" id="ARBA00022898"/>
    </source>
</evidence>
<comment type="caution">
    <text evidence="6">The sequence shown here is derived from an EMBL/GenBank/DDBJ whole genome shotgun (WGS) entry which is preliminary data.</text>
</comment>
<dbReference type="InterPro" id="IPR021115">
    <property type="entry name" value="Pyridoxal-P_BS"/>
</dbReference>
<proteinExistence type="predicted"/>
<name>A0A841GRC3_9BACT</name>
<accession>A0A841GRC3</accession>
<dbReference type="InterPro" id="IPR015421">
    <property type="entry name" value="PyrdxlP-dep_Trfase_major"/>
</dbReference>
<organism evidence="6 7">
    <name type="scientific">Longimicrobium terrae</name>
    <dbReference type="NCBI Taxonomy" id="1639882"/>
    <lineage>
        <taxon>Bacteria</taxon>
        <taxon>Pseudomonadati</taxon>
        <taxon>Gemmatimonadota</taxon>
        <taxon>Longimicrobiia</taxon>
        <taxon>Longimicrobiales</taxon>
        <taxon>Longimicrobiaceae</taxon>
        <taxon>Longimicrobium</taxon>
    </lineage>
</organism>
<dbReference type="GO" id="GO:0016831">
    <property type="term" value="F:carboxy-lyase activity"/>
    <property type="evidence" value="ECO:0007669"/>
    <property type="project" value="InterPro"/>
</dbReference>
<feature type="modified residue" description="N6-(pyridoxal phosphate)lysine" evidence="4">
    <location>
        <position position="427"/>
    </location>
</feature>
<dbReference type="GO" id="GO:0030170">
    <property type="term" value="F:pyridoxal phosphate binding"/>
    <property type="evidence" value="ECO:0007669"/>
    <property type="project" value="InterPro"/>
</dbReference>
<dbReference type="Pfam" id="PF00282">
    <property type="entry name" value="Pyridoxal_deC"/>
    <property type="match status" value="1"/>
</dbReference>
<dbReference type="InterPro" id="IPR015424">
    <property type="entry name" value="PyrdxlP-dep_Trfase"/>
</dbReference>
<dbReference type="Proteomes" id="UP000582837">
    <property type="component" value="Unassembled WGS sequence"/>
</dbReference>
<dbReference type="InterPro" id="IPR002129">
    <property type="entry name" value="PyrdxlP-dep_de-COase"/>
</dbReference>
<dbReference type="PANTHER" id="PTHR42735:SF4">
    <property type="entry name" value="PYRIDOXAL PHOSPHATE-DEPENDENT DECARBOXYLASE FAMILY PROTEIN"/>
    <property type="match status" value="1"/>
</dbReference>
<gene>
    <name evidence="6" type="ORF">HNQ61_000410</name>
</gene>
<dbReference type="InterPro" id="IPR049373">
    <property type="entry name" value="TyrDC_C"/>
</dbReference>
<feature type="domain" description="L-tyrosine decarboxylase C-terminal" evidence="5">
    <location>
        <begin position="523"/>
        <end position="627"/>
    </location>
</feature>
<dbReference type="AlphaFoldDB" id="A0A841GRC3"/>
<keyword evidence="3" id="KW-0456">Lyase</keyword>
<dbReference type="Pfam" id="PF21391">
    <property type="entry name" value="tyr_de_CO2_C"/>
    <property type="match status" value="1"/>
</dbReference>
<reference evidence="6 7" key="1">
    <citation type="submission" date="2020-08" db="EMBL/GenBank/DDBJ databases">
        <title>Genomic Encyclopedia of Type Strains, Phase IV (KMG-IV): sequencing the most valuable type-strain genomes for metagenomic binning, comparative biology and taxonomic classification.</title>
        <authorList>
            <person name="Goeker M."/>
        </authorList>
    </citation>
    <scope>NUCLEOTIDE SEQUENCE [LARGE SCALE GENOMIC DNA]</scope>
    <source>
        <strain evidence="6 7">DSM 29007</strain>
    </source>
</reference>
<dbReference type="Gene3D" id="3.40.640.10">
    <property type="entry name" value="Type I PLP-dependent aspartate aminotransferase-like (Major domain)"/>
    <property type="match status" value="1"/>
</dbReference>
<keyword evidence="7" id="KW-1185">Reference proteome</keyword>
<keyword evidence="2 4" id="KW-0663">Pyridoxal phosphate</keyword>
<dbReference type="RefSeq" id="WP_170031196.1">
    <property type="nucleotide sequence ID" value="NZ_JABDTL010000001.1"/>
</dbReference>
<evidence type="ECO:0000313" key="6">
    <source>
        <dbReference type="EMBL" id="MBB6068799.1"/>
    </source>
</evidence>
<evidence type="ECO:0000256" key="1">
    <source>
        <dbReference type="ARBA" id="ARBA00001933"/>
    </source>
</evidence>
<evidence type="ECO:0000256" key="4">
    <source>
        <dbReference type="PIRSR" id="PIRSR602129-50"/>
    </source>
</evidence>
<evidence type="ECO:0000256" key="3">
    <source>
        <dbReference type="ARBA" id="ARBA00023239"/>
    </source>
</evidence>
<dbReference type="PANTHER" id="PTHR42735">
    <property type="match status" value="1"/>
</dbReference>
<dbReference type="SUPFAM" id="SSF53383">
    <property type="entry name" value="PLP-dependent transferases"/>
    <property type="match status" value="1"/>
</dbReference>
<dbReference type="InterPro" id="IPR050477">
    <property type="entry name" value="GrpII_AminoAcid_Decarb"/>
</dbReference>
<dbReference type="PROSITE" id="PS00392">
    <property type="entry name" value="DDC_GAD_HDC_YDC"/>
    <property type="match status" value="1"/>
</dbReference>
<evidence type="ECO:0000259" key="5">
    <source>
        <dbReference type="Pfam" id="PF21391"/>
    </source>
</evidence>
<dbReference type="EMBL" id="JACHIA010000001">
    <property type="protein sequence ID" value="MBB6068799.1"/>
    <property type="molecule type" value="Genomic_DNA"/>
</dbReference>
<comment type="cofactor">
    <cofactor evidence="1 4">
        <name>pyridoxal 5'-phosphate</name>
        <dbReference type="ChEBI" id="CHEBI:597326"/>
    </cofactor>
</comment>